<feature type="domain" description="PDZ" evidence="3">
    <location>
        <begin position="1043"/>
        <end position="1128"/>
    </location>
</feature>
<evidence type="ECO:0000313" key="6">
    <source>
        <dbReference type="EMBL" id="CEF63925.1"/>
    </source>
</evidence>
<dbReference type="CTD" id="36376290"/>
<evidence type="ECO:0000256" key="2">
    <source>
        <dbReference type="SAM" id="MobiDB-lite"/>
    </source>
</evidence>
<feature type="domain" description="Ras-associating" evidence="4">
    <location>
        <begin position="58"/>
        <end position="148"/>
    </location>
</feature>
<dbReference type="Gene3D" id="3.10.20.90">
    <property type="entry name" value="Phosphatidylinositol 3-kinase Catalytic Subunit, Chain A, domain 1"/>
    <property type="match status" value="2"/>
</dbReference>
<dbReference type="WBParaSite" id="SRAE_1000218100.1">
    <property type="protein sequence ID" value="SRAE_1000218100.1"/>
    <property type="gene ID" value="WBGene00258795"/>
</dbReference>
<dbReference type="OMA" id="IIRCALF"/>
<keyword evidence="7" id="KW-1185">Reference proteome</keyword>
<dbReference type="SUPFAM" id="SSF54236">
    <property type="entry name" value="Ubiquitin-like"/>
    <property type="match status" value="2"/>
</dbReference>
<dbReference type="CDD" id="cd01782">
    <property type="entry name" value="RA1_Afadin"/>
    <property type="match status" value="1"/>
</dbReference>
<evidence type="ECO:0000259" key="5">
    <source>
        <dbReference type="PROSITE" id="PS51126"/>
    </source>
</evidence>
<dbReference type="SMART" id="SM00228">
    <property type="entry name" value="PDZ"/>
    <property type="match status" value="1"/>
</dbReference>
<feature type="compositionally biased region" description="Low complexity" evidence="2">
    <location>
        <begin position="1405"/>
        <end position="1416"/>
    </location>
</feature>
<dbReference type="Gene3D" id="2.30.42.10">
    <property type="match status" value="1"/>
</dbReference>
<reference evidence="6 7" key="1">
    <citation type="submission" date="2014-09" db="EMBL/GenBank/DDBJ databases">
        <authorList>
            <person name="Martin A.A."/>
        </authorList>
    </citation>
    <scope>NUCLEOTIDE SEQUENCE</scope>
    <source>
        <strain evidence="7">ED321</strain>
        <strain evidence="6">ED321 Heterogonic</strain>
    </source>
</reference>
<feature type="region of interest" description="Disordered" evidence="2">
    <location>
        <begin position="1477"/>
        <end position="1528"/>
    </location>
</feature>
<feature type="domain" description="Dilute" evidence="5">
    <location>
        <begin position="684"/>
        <end position="921"/>
    </location>
</feature>
<feature type="region of interest" description="Disordered" evidence="2">
    <location>
        <begin position="1568"/>
        <end position="1593"/>
    </location>
</feature>
<evidence type="ECO:0000313" key="7">
    <source>
        <dbReference type="Proteomes" id="UP000035682"/>
    </source>
</evidence>
<dbReference type="PANTHER" id="PTHR10398:SF2">
    <property type="entry name" value="AFADIN"/>
    <property type="match status" value="1"/>
</dbReference>
<dbReference type="GO" id="GO:0050839">
    <property type="term" value="F:cell adhesion molecule binding"/>
    <property type="evidence" value="ECO:0007669"/>
    <property type="project" value="TreeGrafter"/>
</dbReference>
<dbReference type="OrthoDB" id="6260541at2759"/>
<dbReference type="EMBL" id="LN609528">
    <property type="protein sequence ID" value="CEF63925.1"/>
    <property type="molecule type" value="Genomic_DNA"/>
</dbReference>
<dbReference type="InterPro" id="IPR000159">
    <property type="entry name" value="RA_dom"/>
</dbReference>
<dbReference type="SUPFAM" id="SSF49879">
    <property type="entry name" value="SMAD/FHA domain"/>
    <property type="match status" value="1"/>
</dbReference>
<dbReference type="SMART" id="SM01132">
    <property type="entry name" value="DIL"/>
    <property type="match status" value="1"/>
</dbReference>
<evidence type="ECO:0000256" key="1">
    <source>
        <dbReference type="ARBA" id="ARBA00022889"/>
    </source>
</evidence>
<dbReference type="WormBase" id="SRAE_1000218100">
    <property type="protein sequence ID" value="SRP08412"/>
    <property type="gene ID" value="WBGene00258795"/>
</dbReference>
<dbReference type="Pfam" id="PF00788">
    <property type="entry name" value="RA"/>
    <property type="match status" value="2"/>
</dbReference>
<gene>
    <name evidence="6 8 9" type="ORF">SRAE_1000218100</name>
</gene>
<evidence type="ECO:0000259" key="3">
    <source>
        <dbReference type="PROSITE" id="PS50106"/>
    </source>
</evidence>
<sequence>MYDSIDSKSPVESSFLEENFEAKRKYLIELIENWNENRLELFAISMPEDDSLEIYGAMRFYFRDTGEKVFSKCIRVSSTATTETVIEALVEKFRPDMKMLTTPEYSLWEAHENGNERRLGSEEKPLLVQLNWHKDDKDGRFILKNDNEPEKINRNTGRFSKRLKNELKKRSKSIDNVKGSNSKLFEEPKTVTEEVFSDASSNPFNRTISNPEVVMKKRREQKLENKLKEIMGNNGGSLKIYGHNINPFKNYVSILVSIYDRASKILIEALQKYGIENEDPTNFVLTQKIMPHNSVNRMSKSNSDLREEETEDAVMFNERVLDGDECPLLNLLNHKEKKHDNRTSNEEIIFTLRRRPPPSKMPPQIVMATQQTTPSPIYQHLNKHSMINFTTSQYQQPLGVSPTNSVTSSSSQMYGGNIQKSICKRPALVPINHLTGKENHDSVILIQPNVTIIGSNPDLAQPQNQAILLTGQNVIPRHCLISFSDGGVSITPLDGRGIVEVNERQIISTTLLKDGFTIKIGNVNGFKFYSNYNQNTYFLNNNLLGSHQIQSTSPSINDPTMPITTHFDANPYAAPVYPRKGSVSSIYSSQSPYNLTSNNFYGNTQQLSIYPPQNLPGLIEVNDQYKNDDLFLSLLITNSTIQLINFRPGPAFILYMSLRHRSCTLYRPSIQMDVRNGLTQQYFNMICKKITHVVYSSPSNVDSLAFWLTVSSELLFIIQSDIHLNSILSQLGDNLFNLVEKCFSLLNDACHVQLSHTMYSFLNGTIDDVIASNETISVFENIMSQLRRNRTNAALQIQIFSQLFHYVNMYIFNWMVGTEEGARHLTLSWAIHLKERLYHIYKWAENHGLELAVECHMDRIQQAVNLLTTPKTVDQVAVLGATCYKLNSRQVEYLLTRYISDISETPVTESIVNDCIKLSQSQADESAREEGLSVELLEERRLNVPFMFPQEGYVIQLQKGIPSYLMELIDYLEQQGVCRFIPLGNINGSWTVHMKNYVHNSETLSQASTEFASSSRHHINIPHNQSLSIPNTNYNNMKLQIVSISFSKINNGIGLSIVAAQSTENKNVGIYVKKVFEGGAAHKDGRIETGDQLLSLNEHSLIGISQEAAADIMAKCGPQLHFKVGKNAAYCNGLSSWFSKDTENNEKEIKYQQRNINNQTPLYNGTNYNSNLSVNNYSIYRPRTTSESSMQSNFTNNLSKQTHHLPSHYRTSNRPPIIQPGRPSNYNNTSNISSSSIGYPIHHNDYTSMNQVFNKNMIPSSVRIRSSSVIPFGQENSSTTSIIPSRHPINISTNNQGNNLMIKREYLNSGRRSAPLFGEELSPKELREKLNDELDMLEAKGDKMTDYDRLRYREIVQQLGNISTSPQKNLNNTNGLGVRYRQNHIHQPPPPFLSEMTSKFEQKRQSQSSSMSGSSSNHNHYRNGVESIIDTVVADVKKINLVVEENQSKESNFNNRSNFDNDVKLSNSLNISKNCNSQQVEQLSPNSQEENKNPLQNNVIEKNKDDLKMNEQNEDETDEPRVQIIGNNEIYNDPRIRRLNEIQSRSNRTNVDGSNLDFKDKMKMFAASLGEETPKARISTSSAQREIEHSLEK</sequence>
<reference evidence="8" key="2">
    <citation type="submission" date="2020-12" db="UniProtKB">
        <authorList>
            <consortium name="WormBaseParasite"/>
        </authorList>
    </citation>
    <scope>IDENTIFICATION</scope>
</reference>
<proteinExistence type="predicted"/>
<dbReference type="eggNOG" id="KOG1892">
    <property type="taxonomic scope" value="Eukaryota"/>
</dbReference>
<feature type="compositionally biased region" description="Polar residues" evidence="2">
    <location>
        <begin position="1477"/>
        <end position="1500"/>
    </location>
</feature>
<dbReference type="InterPro" id="IPR000253">
    <property type="entry name" value="FHA_dom"/>
</dbReference>
<feature type="domain" description="Ras-associating" evidence="4">
    <location>
        <begin position="234"/>
        <end position="357"/>
    </location>
</feature>
<dbReference type="RefSeq" id="XP_024503126.1">
    <property type="nucleotide sequence ID" value="XM_024649227.1"/>
</dbReference>
<evidence type="ECO:0000313" key="8">
    <source>
        <dbReference type="WBParaSite" id="SRAE_1000218100.1"/>
    </source>
</evidence>
<dbReference type="SMART" id="SM00314">
    <property type="entry name" value="RA"/>
    <property type="match status" value="2"/>
</dbReference>
<dbReference type="GO" id="GO:0007155">
    <property type="term" value="P:cell adhesion"/>
    <property type="evidence" value="ECO:0007669"/>
    <property type="project" value="UniProtKB-KW"/>
</dbReference>
<accession>A0A090L8U2</accession>
<dbReference type="GeneID" id="36376290"/>
<protein>
    <submittedName>
        <fullName evidence="6 8">Afadin</fullName>
    </submittedName>
</protein>
<dbReference type="InterPro" id="IPR029071">
    <property type="entry name" value="Ubiquitin-like_domsf"/>
</dbReference>
<dbReference type="Proteomes" id="UP000035682">
    <property type="component" value="Unplaced"/>
</dbReference>
<dbReference type="Pfam" id="PF00498">
    <property type="entry name" value="FHA"/>
    <property type="match status" value="1"/>
</dbReference>
<dbReference type="InterPro" id="IPR001478">
    <property type="entry name" value="PDZ"/>
</dbReference>
<keyword evidence="1" id="KW-0130">Cell adhesion</keyword>
<dbReference type="STRING" id="34506.A0A090L8U2"/>
<dbReference type="GO" id="GO:0032880">
    <property type="term" value="P:regulation of protein localization"/>
    <property type="evidence" value="ECO:0007669"/>
    <property type="project" value="TreeGrafter"/>
</dbReference>
<evidence type="ECO:0000259" key="4">
    <source>
        <dbReference type="PROSITE" id="PS50200"/>
    </source>
</evidence>
<organism evidence="6">
    <name type="scientific">Strongyloides ratti</name>
    <name type="common">Parasitic roundworm</name>
    <dbReference type="NCBI Taxonomy" id="34506"/>
    <lineage>
        <taxon>Eukaryota</taxon>
        <taxon>Metazoa</taxon>
        <taxon>Ecdysozoa</taxon>
        <taxon>Nematoda</taxon>
        <taxon>Chromadorea</taxon>
        <taxon>Rhabditida</taxon>
        <taxon>Tylenchina</taxon>
        <taxon>Panagrolaimomorpha</taxon>
        <taxon>Strongyloidoidea</taxon>
        <taxon>Strongyloididae</taxon>
        <taxon>Strongyloides</taxon>
    </lineage>
</organism>
<feature type="region of interest" description="Disordered" evidence="2">
    <location>
        <begin position="1384"/>
        <end position="1421"/>
    </location>
</feature>
<dbReference type="InterPro" id="IPR028842">
    <property type="entry name" value="Afadin"/>
</dbReference>
<dbReference type="InterPro" id="IPR002710">
    <property type="entry name" value="Dilute_dom"/>
</dbReference>
<dbReference type="PROSITE" id="PS50200">
    <property type="entry name" value="RA"/>
    <property type="match status" value="2"/>
</dbReference>
<dbReference type="InterPro" id="IPR036034">
    <property type="entry name" value="PDZ_sf"/>
</dbReference>
<dbReference type="Gene3D" id="2.60.200.20">
    <property type="match status" value="1"/>
</dbReference>
<feature type="region of interest" description="Disordered" evidence="2">
    <location>
        <begin position="1275"/>
        <end position="1296"/>
    </location>
</feature>
<evidence type="ECO:0000313" key="9">
    <source>
        <dbReference type="WormBase" id="SRAE_1000218100"/>
    </source>
</evidence>
<name>A0A090L8U2_STRRB</name>
<dbReference type="PROSITE" id="PS50106">
    <property type="entry name" value="PDZ"/>
    <property type="match status" value="1"/>
</dbReference>
<dbReference type="PROSITE" id="PS51126">
    <property type="entry name" value="DILUTE"/>
    <property type="match status" value="1"/>
</dbReference>
<feature type="region of interest" description="Disordered" evidence="2">
    <location>
        <begin position="1204"/>
        <end position="1223"/>
    </location>
</feature>
<dbReference type="Pfam" id="PF00595">
    <property type="entry name" value="PDZ"/>
    <property type="match status" value="1"/>
</dbReference>
<dbReference type="SUPFAM" id="SSF50156">
    <property type="entry name" value="PDZ domain-like"/>
    <property type="match status" value="1"/>
</dbReference>
<dbReference type="Pfam" id="PF01843">
    <property type="entry name" value="DIL"/>
    <property type="match status" value="1"/>
</dbReference>
<dbReference type="GO" id="GO:0007165">
    <property type="term" value="P:signal transduction"/>
    <property type="evidence" value="ECO:0007669"/>
    <property type="project" value="InterPro"/>
</dbReference>
<dbReference type="GO" id="GO:0005912">
    <property type="term" value="C:adherens junction"/>
    <property type="evidence" value="ECO:0007669"/>
    <property type="project" value="TreeGrafter"/>
</dbReference>
<feature type="compositionally biased region" description="Basic and acidic residues" evidence="2">
    <location>
        <begin position="1501"/>
        <end position="1511"/>
    </location>
</feature>
<dbReference type="InterPro" id="IPR008984">
    <property type="entry name" value="SMAD_FHA_dom_sf"/>
</dbReference>
<dbReference type="PANTHER" id="PTHR10398">
    <property type="entry name" value="AFADIN"/>
    <property type="match status" value="1"/>
</dbReference>